<reference evidence="13" key="1">
    <citation type="submission" date="2023-07" db="EMBL/GenBank/DDBJ databases">
        <title>Functional and genomic diversity of the sorghum phyllosphere microbiome.</title>
        <authorList>
            <person name="Shade A."/>
        </authorList>
    </citation>
    <scope>NUCLEOTIDE SEQUENCE</scope>
    <source>
        <strain evidence="13">SORGH_AS_0457</strain>
    </source>
</reference>
<keyword evidence="7 11" id="KW-1133">Transmembrane helix</keyword>
<feature type="transmembrane region" description="Helical" evidence="11">
    <location>
        <begin position="12"/>
        <end position="32"/>
    </location>
</feature>
<accession>A0AAP5AK71</accession>
<dbReference type="GO" id="GO:0015628">
    <property type="term" value="P:protein secretion by the type II secretion system"/>
    <property type="evidence" value="ECO:0007669"/>
    <property type="project" value="InterPro"/>
</dbReference>
<organism evidence="13 14">
    <name type="scientific">Stenotrophomonas rhizophila</name>
    <dbReference type="NCBI Taxonomy" id="216778"/>
    <lineage>
        <taxon>Bacteria</taxon>
        <taxon>Pseudomonadati</taxon>
        <taxon>Pseudomonadota</taxon>
        <taxon>Gammaproteobacteria</taxon>
        <taxon>Lysobacterales</taxon>
        <taxon>Lysobacteraceae</taxon>
        <taxon>Stenotrophomonas</taxon>
    </lineage>
</organism>
<evidence type="ECO:0000256" key="3">
    <source>
        <dbReference type="ARBA" id="ARBA00022475"/>
    </source>
</evidence>
<evidence type="ECO:0000256" key="6">
    <source>
        <dbReference type="ARBA" id="ARBA00022692"/>
    </source>
</evidence>
<dbReference type="InterPro" id="IPR022346">
    <property type="entry name" value="T2SS_GspH"/>
</dbReference>
<name>A0AAP5AK71_9GAMM</name>
<dbReference type="PROSITE" id="PS00409">
    <property type="entry name" value="PROKAR_NTER_METHYL"/>
    <property type="match status" value="1"/>
</dbReference>
<keyword evidence="3" id="KW-1003">Cell membrane</keyword>
<dbReference type="RefSeq" id="WP_068850716.1">
    <property type="nucleotide sequence ID" value="NZ_CP016294.1"/>
</dbReference>
<evidence type="ECO:0000256" key="2">
    <source>
        <dbReference type="ARBA" id="ARBA00021549"/>
    </source>
</evidence>
<keyword evidence="5" id="KW-0997">Cell inner membrane</keyword>
<comment type="subcellular location">
    <subcellularLocation>
        <location evidence="1">Cell inner membrane</location>
        <topology evidence="1">Single-pass membrane protein</topology>
    </subcellularLocation>
</comment>
<proteinExistence type="inferred from homology"/>
<dbReference type="InterPro" id="IPR045584">
    <property type="entry name" value="Pilin-like"/>
</dbReference>
<evidence type="ECO:0000313" key="13">
    <source>
        <dbReference type="EMBL" id="MDQ1109105.1"/>
    </source>
</evidence>
<dbReference type="KEGG" id="srh:BAY15_1493"/>
<dbReference type="InterPro" id="IPR012902">
    <property type="entry name" value="N_methyl_site"/>
</dbReference>
<evidence type="ECO:0000256" key="11">
    <source>
        <dbReference type="SAM" id="Phobius"/>
    </source>
</evidence>
<keyword evidence="8 11" id="KW-0472">Membrane</keyword>
<dbReference type="Pfam" id="PF12019">
    <property type="entry name" value="GspH"/>
    <property type="match status" value="1"/>
</dbReference>
<comment type="similarity">
    <text evidence="9">Belongs to the GSP H family.</text>
</comment>
<evidence type="ECO:0000256" key="5">
    <source>
        <dbReference type="ARBA" id="ARBA00022519"/>
    </source>
</evidence>
<dbReference type="GO" id="GO:0005886">
    <property type="term" value="C:plasma membrane"/>
    <property type="evidence" value="ECO:0007669"/>
    <property type="project" value="UniProtKB-SubCell"/>
</dbReference>
<gene>
    <name evidence="13" type="ORF">QE424_002264</name>
</gene>
<keyword evidence="6 11" id="KW-0812">Transmembrane</keyword>
<dbReference type="EMBL" id="JAUTAS010000001">
    <property type="protein sequence ID" value="MDQ1109105.1"/>
    <property type="molecule type" value="Genomic_DNA"/>
</dbReference>
<feature type="domain" description="General secretion pathway GspH" evidence="12">
    <location>
        <begin position="46"/>
        <end position="160"/>
    </location>
</feature>
<evidence type="ECO:0000256" key="7">
    <source>
        <dbReference type="ARBA" id="ARBA00022989"/>
    </source>
</evidence>
<dbReference type="AlphaFoldDB" id="A0AAP5AK71"/>
<dbReference type="Pfam" id="PF07963">
    <property type="entry name" value="N_methyl"/>
    <property type="match status" value="1"/>
</dbReference>
<dbReference type="GO" id="GO:0015627">
    <property type="term" value="C:type II protein secretion system complex"/>
    <property type="evidence" value="ECO:0007669"/>
    <property type="project" value="InterPro"/>
</dbReference>
<evidence type="ECO:0000313" key="14">
    <source>
        <dbReference type="Proteomes" id="UP001226084"/>
    </source>
</evidence>
<comment type="caution">
    <text evidence="13">The sequence shown here is derived from an EMBL/GenBank/DDBJ whole genome shotgun (WGS) entry which is preliminary data.</text>
</comment>
<evidence type="ECO:0000256" key="8">
    <source>
        <dbReference type="ARBA" id="ARBA00023136"/>
    </source>
</evidence>
<dbReference type="SUPFAM" id="SSF54523">
    <property type="entry name" value="Pili subunits"/>
    <property type="match status" value="1"/>
</dbReference>
<sequence length="170" mass="17654">MSARLSKGFTLVELMITLVVIGVVAAIAFPSFQSLIRSSRVATAHNELIGMVNLARNDAIRNNQGGVVCGSSNGTTCNGQWGAGMMVFSDSDGDGAFSSSETVLRYTAFNSALTVTGPPAPIAFDARGRRRAGADQTVKLRPTNCGNQPLQSTLTINASGQVTAVKGACQ</sequence>
<evidence type="ECO:0000256" key="9">
    <source>
        <dbReference type="ARBA" id="ARBA00025772"/>
    </source>
</evidence>
<dbReference type="Proteomes" id="UP001226084">
    <property type="component" value="Unassembled WGS sequence"/>
</dbReference>
<evidence type="ECO:0000259" key="12">
    <source>
        <dbReference type="Pfam" id="PF12019"/>
    </source>
</evidence>
<dbReference type="Gene3D" id="3.55.40.10">
    <property type="entry name" value="minor pseudopilin epsh domain"/>
    <property type="match status" value="1"/>
</dbReference>
<keyword evidence="4" id="KW-0488">Methylation</keyword>
<evidence type="ECO:0000256" key="4">
    <source>
        <dbReference type="ARBA" id="ARBA00022481"/>
    </source>
</evidence>
<evidence type="ECO:0000256" key="1">
    <source>
        <dbReference type="ARBA" id="ARBA00004377"/>
    </source>
</evidence>
<evidence type="ECO:0000256" key="10">
    <source>
        <dbReference type="ARBA" id="ARBA00030775"/>
    </source>
</evidence>
<protein>
    <recommendedName>
        <fullName evidence="2">Type II secretion system protein H</fullName>
    </recommendedName>
    <alternativeName>
        <fullName evidence="10">General secretion pathway protein H</fullName>
    </alternativeName>
</protein>
<dbReference type="NCBIfam" id="TIGR02532">
    <property type="entry name" value="IV_pilin_GFxxxE"/>
    <property type="match status" value="1"/>
</dbReference>